<feature type="non-terminal residue" evidence="1">
    <location>
        <position position="1"/>
    </location>
</feature>
<organism evidence="1 2">
    <name type="scientific">Allacma fusca</name>
    <dbReference type="NCBI Taxonomy" id="39272"/>
    <lineage>
        <taxon>Eukaryota</taxon>
        <taxon>Metazoa</taxon>
        <taxon>Ecdysozoa</taxon>
        <taxon>Arthropoda</taxon>
        <taxon>Hexapoda</taxon>
        <taxon>Collembola</taxon>
        <taxon>Symphypleona</taxon>
        <taxon>Sminthuridae</taxon>
        <taxon>Allacma</taxon>
    </lineage>
</organism>
<protein>
    <submittedName>
        <fullName evidence="1">Uncharacterized protein</fullName>
    </submittedName>
</protein>
<reference evidence="1" key="1">
    <citation type="submission" date="2021-06" db="EMBL/GenBank/DDBJ databases">
        <authorList>
            <person name="Hodson N. C."/>
            <person name="Mongue J. A."/>
            <person name="Jaron S. K."/>
        </authorList>
    </citation>
    <scope>NUCLEOTIDE SEQUENCE</scope>
</reference>
<dbReference type="EMBL" id="CAJVCH010323856">
    <property type="protein sequence ID" value="CAG7786719.1"/>
    <property type="molecule type" value="Genomic_DNA"/>
</dbReference>
<evidence type="ECO:0000313" key="1">
    <source>
        <dbReference type="EMBL" id="CAG7786719.1"/>
    </source>
</evidence>
<accession>A0A8J2PI17</accession>
<gene>
    <name evidence="1" type="ORF">AFUS01_LOCUS25274</name>
</gene>
<dbReference type="AlphaFoldDB" id="A0A8J2PI17"/>
<evidence type="ECO:0000313" key="2">
    <source>
        <dbReference type="Proteomes" id="UP000708208"/>
    </source>
</evidence>
<comment type="caution">
    <text evidence="1">The sequence shown here is derived from an EMBL/GenBank/DDBJ whole genome shotgun (WGS) entry which is preliminary data.</text>
</comment>
<name>A0A8J2PI17_9HEXA</name>
<keyword evidence="2" id="KW-1185">Reference proteome</keyword>
<dbReference type="Proteomes" id="UP000708208">
    <property type="component" value="Unassembled WGS sequence"/>
</dbReference>
<proteinExistence type="predicted"/>
<sequence length="50" mass="5892">EEELRSGLFYCACNAFLMGILFKPQANKFSSFNKTFKIRFQSIKFRFICA</sequence>